<name>A0ABN8HNP3_9NEOP</name>
<reference evidence="1" key="1">
    <citation type="submission" date="2022-03" db="EMBL/GenBank/DDBJ databases">
        <authorList>
            <person name="Martin H S."/>
        </authorList>
    </citation>
    <scope>NUCLEOTIDE SEQUENCE</scope>
</reference>
<keyword evidence="2" id="KW-1185">Reference proteome</keyword>
<protein>
    <submittedName>
        <fullName evidence="1">Uncharacterized protein</fullName>
    </submittedName>
</protein>
<gene>
    <name evidence="1" type="ORF">IPOD504_LOCUS208</name>
</gene>
<organism evidence="1 2">
    <name type="scientific">Iphiclides podalirius</name>
    <name type="common">scarce swallowtail</name>
    <dbReference type="NCBI Taxonomy" id="110791"/>
    <lineage>
        <taxon>Eukaryota</taxon>
        <taxon>Metazoa</taxon>
        <taxon>Ecdysozoa</taxon>
        <taxon>Arthropoda</taxon>
        <taxon>Hexapoda</taxon>
        <taxon>Insecta</taxon>
        <taxon>Pterygota</taxon>
        <taxon>Neoptera</taxon>
        <taxon>Endopterygota</taxon>
        <taxon>Lepidoptera</taxon>
        <taxon>Glossata</taxon>
        <taxon>Ditrysia</taxon>
        <taxon>Papilionoidea</taxon>
        <taxon>Papilionidae</taxon>
        <taxon>Papilioninae</taxon>
        <taxon>Iphiclides</taxon>
    </lineage>
</organism>
<dbReference type="Proteomes" id="UP000837857">
    <property type="component" value="Chromosome 1"/>
</dbReference>
<sequence length="108" mass="12899">MTLNITKRLSAVCRERALCFLRDRQGTVSRSRFYRPDDRQTCLWQGTGMMGGRSEERDWRRHAAHVVEEQVMWSPSSESRDQARRRRCKVQNARWSLKPWRGEFELGL</sequence>
<evidence type="ECO:0000313" key="1">
    <source>
        <dbReference type="EMBL" id="CAH2034606.1"/>
    </source>
</evidence>
<accession>A0ABN8HNP3</accession>
<evidence type="ECO:0000313" key="2">
    <source>
        <dbReference type="Proteomes" id="UP000837857"/>
    </source>
</evidence>
<feature type="non-terminal residue" evidence="1">
    <location>
        <position position="108"/>
    </location>
</feature>
<dbReference type="EMBL" id="OW152813">
    <property type="protein sequence ID" value="CAH2034606.1"/>
    <property type="molecule type" value="Genomic_DNA"/>
</dbReference>
<proteinExistence type="predicted"/>